<dbReference type="InterPro" id="IPR013762">
    <property type="entry name" value="Integrase-like_cat_sf"/>
</dbReference>
<organism evidence="5 6">
    <name type="scientific">Diabrotica balteata</name>
    <name type="common">Banded cucumber beetle</name>
    <dbReference type="NCBI Taxonomy" id="107213"/>
    <lineage>
        <taxon>Eukaryota</taxon>
        <taxon>Metazoa</taxon>
        <taxon>Ecdysozoa</taxon>
        <taxon>Arthropoda</taxon>
        <taxon>Hexapoda</taxon>
        <taxon>Insecta</taxon>
        <taxon>Pterygota</taxon>
        <taxon>Neoptera</taxon>
        <taxon>Endopterygota</taxon>
        <taxon>Coleoptera</taxon>
        <taxon>Polyphaga</taxon>
        <taxon>Cucujiformia</taxon>
        <taxon>Chrysomeloidea</taxon>
        <taxon>Chrysomelidae</taxon>
        <taxon>Galerucinae</taxon>
        <taxon>Diabroticina</taxon>
        <taxon>Diabroticites</taxon>
        <taxon>Diabrotica</taxon>
    </lineage>
</organism>
<dbReference type="GO" id="GO:0003677">
    <property type="term" value="F:DNA binding"/>
    <property type="evidence" value="ECO:0007669"/>
    <property type="project" value="InterPro"/>
</dbReference>
<evidence type="ECO:0000256" key="1">
    <source>
        <dbReference type="ARBA" id="ARBA00022614"/>
    </source>
</evidence>
<dbReference type="Pfam" id="PF13306">
    <property type="entry name" value="LRR_5"/>
    <property type="match status" value="1"/>
</dbReference>
<proteinExistence type="predicted"/>
<dbReference type="SMART" id="SM00369">
    <property type="entry name" value="LRR_TYP"/>
    <property type="match status" value="16"/>
</dbReference>
<dbReference type="EMBL" id="OU898277">
    <property type="protein sequence ID" value="CAG9830498.1"/>
    <property type="molecule type" value="Genomic_DNA"/>
</dbReference>
<reference evidence="5" key="1">
    <citation type="submission" date="2022-01" db="EMBL/GenBank/DDBJ databases">
        <authorList>
            <person name="King R."/>
        </authorList>
    </citation>
    <scope>NUCLEOTIDE SEQUENCE</scope>
</reference>
<dbReference type="Proteomes" id="UP001153709">
    <property type="component" value="Chromosome 2"/>
</dbReference>
<dbReference type="Pfam" id="PF00078">
    <property type="entry name" value="RVT_1"/>
    <property type="match status" value="1"/>
</dbReference>
<dbReference type="PROSITE" id="PS51450">
    <property type="entry name" value="LRR"/>
    <property type="match status" value="6"/>
</dbReference>
<dbReference type="Gene3D" id="3.80.10.10">
    <property type="entry name" value="Ribonuclease Inhibitor"/>
    <property type="match status" value="7"/>
</dbReference>
<keyword evidence="6" id="KW-1185">Reference proteome</keyword>
<dbReference type="SMART" id="SM00365">
    <property type="entry name" value="LRR_SD22"/>
    <property type="match status" value="10"/>
</dbReference>
<dbReference type="PANTHER" id="PTHR24366">
    <property type="entry name" value="IG(IMMUNOGLOBULIN) AND LRR(LEUCINE RICH REPEAT) DOMAINS"/>
    <property type="match status" value="1"/>
</dbReference>
<dbReference type="InterPro" id="IPR011010">
    <property type="entry name" value="DNA_brk_join_enz"/>
</dbReference>
<dbReference type="GO" id="GO:0015074">
    <property type="term" value="P:DNA integration"/>
    <property type="evidence" value="ECO:0007669"/>
    <property type="project" value="InterPro"/>
</dbReference>
<dbReference type="PANTHER" id="PTHR24366:SF96">
    <property type="entry name" value="LEUCINE RICH REPEAT CONTAINING 53"/>
    <property type="match status" value="1"/>
</dbReference>
<evidence type="ECO:0000313" key="6">
    <source>
        <dbReference type="Proteomes" id="UP001153709"/>
    </source>
</evidence>
<sequence>MISDDEISIPGTPPELVEAVNTASLELLPKKSREKYENAYRRFMDYRISKNTSSFSENVVMAYFLDLCLKMKSSTLWANYSMLKSTLAHNVDISTYSKLRSLLKRQAQGYRAKKSKILTKEEIEKFIQEAPDKENLMIKVAVIFGISGACRMDELVRMTVHDIEDLESKLLISIPDLKTNNQDHLKMIGFLVLVSLLPAISLCGGCNYSSYIFQCQGISQDDFLLELFRNKDVISYLDGIVIEDSDFSGIQPFVNISNDMYPAPVAMSSLTIIRSKVDGVSSDTFGVFRNLSELNLSQNNITNLDWLPSIFISYKNYLNLDLSYNKISELDFNNLRERMSSIWLNNNEISIVKPTSNYKRFDFIDLSHNKLVFFSEFEYNVKIRSLDLSYNYLQLLALESDKDLLKIEGHGNSNISYIGNSNYYSVSSFYSSFIPNNSLSIQNIFKLNWIDTDLPVLDSNKIPNIDSDIFDFSNNKLTSIPQNYFQSVQASVFNLSFNNFDVLSNKVFGVTSAISTIDLSFSNVKKITNEFFINCCSSNSYDRFVYVNLSHNALEELDEICTGIPTLKHLDLSSNRITNLSQISILKCSYLSTYNISKNFINDIPSETFQDVPIETLDISENNLLFINESTFSNLKSVLKTINLRKNNISTIGSKSFDGIDYLQVIDLSHNKIKNIEQNVFLNLKNIDTINLSNNAIELLESYTFNNISVKNIDLRGNPIHYIREKAFSNLNYLESLNLSNSAITILENDVFFSLPAIRTIDLSNNYLILLSNYTFRNLPVERIYLYGNKIENISQNAFYNLQNLKYLDLSNSEISNIDLYAFNNINNWVEVNLKNNNIQGIDKYTFHMVNIDTLLLNSISSPIILDNTVEINKLIIQLTGTVGERFVASVFLKNLTIIDSHIELLKNNCFVDLPLLRSLNFINTTIDVSEDNIFNGLMSLTYLDASQIFQNKTLLKEYTFQDMRNLEVLNISNSALNTIENNAFAGLSKLKELILKLNKLSVVNLTAITNDLPNLLTLNLSSSSIKTVQTSNLGSPNTVQYLDLSNNSITNLNSQTFTLFEDLVELYLHSNELSTFGYKTFNYTKNLQTLRLDNNKITSLSDGVLDGLEKLSFLNISDNKNLFYQNDLIPFQTLGNLYTFYLDNTYLRRSTINLATFGETFPHLSKIGINGNQLSCNDLLDIMLYFNRNKIDYTPYNPKFDKALEGTTDSIIINGQYINNLRYTDDTVILSDNTEALQRLMDRVTTACREFGMKLNTKKTKTMVVSKHQNRRVKVNVDGTDLERVTRTTYLRSNLDKTWDHLLEIRIRLEKALTIFYKMQKVLCNRQLGISLRTRILKCYVFSTLLYVVEAWTMTEATQKRIQAFELWCYRKMLRISYMSHTTNAEVFRRMNKERELMLIIKERKTQYFGHIIRNQKYELLQLIIEGKVNSKRGPGRRRNSWLKNLRQWTNMTSIELFGAATNKIKWANVMTNVLKDKAPYDLKQLREDDIKQEVREYLKNNISKSEVVNDVDTEINHLENTGKEILDQYLRPKRQKSQNHG</sequence>
<dbReference type="GO" id="GO:0071897">
    <property type="term" value="P:DNA biosynthetic process"/>
    <property type="evidence" value="ECO:0007669"/>
    <property type="project" value="UniProtKB-ARBA"/>
</dbReference>
<dbReference type="OrthoDB" id="6741231at2759"/>
<dbReference type="InterPro" id="IPR000477">
    <property type="entry name" value="RT_dom"/>
</dbReference>
<keyword evidence="1" id="KW-0433">Leucine-rich repeat</keyword>
<evidence type="ECO:0000259" key="4">
    <source>
        <dbReference type="Pfam" id="PF00078"/>
    </source>
</evidence>
<name>A0A9N9X7L6_DIABA</name>
<dbReference type="GO" id="GO:0006310">
    <property type="term" value="P:DNA recombination"/>
    <property type="evidence" value="ECO:0007669"/>
    <property type="project" value="UniProtKB-KW"/>
</dbReference>
<dbReference type="InterPro" id="IPR043502">
    <property type="entry name" value="DNA/RNA_pol_sf"/>
</dbReference>
<dbReference type="InterPro" id="IPR001611">
    <property type="entry name" value="Leu-rich_rpt"/>
</dbReference>
<feature type="domain" description="Reverse transcriptase" evidence="4">
    <location>
        <begin position="1219"/>
        <end position="1270"/>
    </location>
</feature>
<dbReference type="InterPro" id="IPR032675">
    <property type="entry name" value="LRR_dom_sf"/>
</dbReference>
<dbReference type="InterPro" id="IPR003591">
    <property type="entry name" value="Leu-rich_rpt_typical-subtyp"/>
</dbReference>
<evidence type="ECO:0000313" key="5">
    <source>
        <dbReference type="EMBL" id="CAG9830498.1"/>
    </source>
</evidence>
<evidence type="ECO:0000256" key="2">
    <source>
        <dbReference type="ARBA" id="ARBA00022737"/>
    </source>
</evidence>
<dbReference type="FunFam" id="3.80.10.10:FF:001164">
    <property type="entry name" value="GH01279p"/>
    <property type="match status" value="1"/>
</dbReference>
<keyword evidence="2" id="KW-0677">Repeat</keyword>
<gene>
    <name evidence="5" type="ORF">DIABBA_LOCUS4196</name>
</gene>
<keyword evidence="3" id="KW-0233">DNA recombination</keyword>
<dbReference type="SUPFAM" id="SSF56349">
    <property type="entry name" value="DNA breaking-rejoining enzymes"/>
    <property type="match status" value="1"/>
</dbReference>
<dbReference type="SUPFAM" id="SSF52058">
    <property type="entry name" value="L domain-like"/>
    <property type="match status" value="3"/>
</dbReference>
<protein>
    <recommendedName>
        <fullName evidence="4">Reverse transcriptase domain-containing protein</fullName>
    </recommendedName>
</protein>
<dbReference type="SUPFAM" id="SSF56672">
    <property type="entry name" value="DNA/RNA polymerases"/>
    <property type="match status" value="1"/>
</dbReference>
<dbReference type="Gene3D" id="1.10.443.10">
    <property type="entry name" value="Intergrase catalytic core"/>
    <property type="match status" value="1"/>
</dbReference>
<dbReference type="Pfam" id="PF13855">
    <property type="entry name" value="LRR_8"/>
    <property type="match status" value="5"/>
</dbReference>
<dbReference type="InterPro" id="IPR026906">
    <property type="entry name" value="LRR_5"/>
</dbReference>
<evidence type="ECO:0000256" key="3">
    <source>
        <dbReference type="ARBA" id="ARBA00023172"/>
    </source>
</evidence>
<accession>A0A9N9X7L6</accession>